<protein>
    <recommendedName>
        <fullName evidence="2">Tudor domain-containing protein</fullName>
    </recommendedName>
</protein>
<dbReference type="FunFam" id="2.30.30.140:FF:000018">
    <property type="entry name" value="Serine/threonine-protein kinase 31"/>
    <property type="match status" value="1"/>
</dbReference>
<feature type="region of interest" description="Disordered" evidence="1">
    <location>
        <begin position="49"/>
        <end position="85"/>
    </location>
</feature>
<dbReference type="Gene3D" id="2.30.30.140">
    <property type="match status" value="1"/>
</dbReference>
<accession>A0A8S9XUU2</accession>
<feature type="compositionally biased region" description="Basic and acidic residues" evidence="1">
    <location>
        <begin position="68"/>
        <end position="82"/>
    </location>
</feature>
<dbReference type="SMART" id="SM00333">
    <property type="entry name" value="TUDOR"/>
    <property type="match status" value="1"/>
</dbReference>
<dbReference type="EMBL" id="WIXP02000004">
    <property type="protein sequence ID" value="KAF6212008.1"/>
    <property type="molecule type" value="Genomic_DNA"/>
</dbReference>
<dbReference type="InterPro" id="IPR002999">
    <property type="entry name" value="Tudor"/>
</dbReference>
<dbReference type="OrthoDB" id="6605890at2759"/>
<gene>
    <name evidence="3" type="ORF">GE061_012526</name>
</gene>
<organism evidence="3 4">
    <name type="scientific">Apolygus lucorum</name>
    <name type="common">Small green plant bug</name>
    <name type="synonym">Lygocoris lucorum</name>
    <dbReference type="NCBI Taxonomy" id="248454"/>
    <lineage>
        <taxon>Eukaryota</taxon>
        <taxon>Metazoa</taxon>
        <taxon>Ecdysozoa</taxon>
        <taxon>Arthropoda</taxon>
        <taxon>Hexapoda</taxon>
        <taxon>Insecta</taxon>
        <taxon>Pterygota</taxon>
        <taxon>Neoptera</taxon>
        <taxon>Paraneoptera</taxon>
        <taxon>Hemiptera</taxon>
        <taxon>Heteroptera</taxon>
        <taxon>Panheteroptera</taxon>
        <taxon>Cimicomorpha</taxon>
        <taxon>Miridae</taxon>
        <taxon>Mirini</taxon>
        <taxon>Apolygus</taxon>
    </lineage>
</organism>
<evidence type="ECO:0000259" key="2">
    <source>
        <dbReference type="PROSITE" id="PS50304"/>
    </source>
</evidence>
<dbReference type="SUPFAM" id="SSF63748">
    <property type="entry name" value="Tudor/PWWP/MBT"/>
    <property type="match status" value="1"/>
</dbReference>
<evidence type="ECO:0000313" key="4">
    <source>
        <dbReference type="Proteomes" id="UP000466442"/>
    </source>
</evidence>
<dbReference type="CDD" id="cd20379">
    <property type="entry name" value="Tudor_dTUD-like"/>
    <property type="match status" value="1"/>
</dbReference>
<feature type="region of interest" description="Disordered" evidence="1">
    <location>
        <begin position="161"/>
        <end position="245"/>
    </location>
</feature>
<reference evidence="3" key="1">
    <citation type="journal article" date="2021" name="Mol. Ecol. Resour.">
        <title>Apolygus lucorum genome provides insights into omnivorousness and mesophyll feeding.</title>
        <authorList>
            <person name="Liu Y."/>
            <person name="Liu H."/>
            <person name="Wang H."/>
            <person name="Huang T."/>
            <person name="Liu B."/>
            <person name="Yang B."/>
            <person name="Yin L."/>
            <person name="Li B."/>
            <person name="Zhang Y."/>
            <person name="Zhang S."/>
            <person name="Jiang F."/>
            <person name="Zhang X."/>
            <person name="Ren Y."/>
            <person name="Wang B."/>
            <person name="Wang S."/>
            <person name="Lu Y."/>
            <person name="Wu K."/>
            <person name="Fan W."/>
            <person name="Wang G."/>
        </authorList>
    </citation>
    <scope>NUCLEOTIDE SEQUENCE</scope>
    <source>
        <strain evidence="3">12Hb</strain>
    </source>
</reference>
<dbReference type="PANTHER" id="PTHR22948:SF29">
    <property type="entry name" value="FI02030P-RELATED"/>
    <property type="match status" value="1"/>
</dbReference>
<name>A0A8S9XUU2_APOLU</name>
<proteinExistence type="predicted"/>
<feature type="compositionally biased region" description="Polar residues" evidence="1">
    <location>
        <begin position="186"/>
        <end position="222"/>
    </location>
</feature>
<sequence>MADSYDKIRDNILSHYRDPSFQEALSLSKELFLRECNVLSDRRLISNDAGDLSHSRPVDATSASSKRKGIELDSSESIKDSHPSSAGSNTFIAFNARHSRATTPSHSNRDFGLNNARPAYDDKEVASPKLASAIRNALGKSDTQVPTLDFAFKCFSVNGATKPSDSGRSEAHANHKSLGEPKHAKSCSSEPISSKFSDSNFKPASVSNRLSKFSSQSKNVAKSPTPACELSSGGDRRSASESATNYARELHVSQTPSNHSLNSWASKQENDIARVNSVEKDVSLGINSGSMFKHSGNGQFFSDKADDHVPQKHFIETPIQNVELEPNPEPPVSKSRFSDVIIVFISEHDDTIHVCPVVKCQFLGTIENKLKELNEQNALEHITNISVGEKYAAPFNGDWYRAEIVSANMKKKSVCVSFCDYGNEENIPLSDLRLLPEEFQDLEPLSFPIKLPKGAPAVQSGSKLKIRPLSLEEDWSWAVELRTSPQ</sequence>
<dbReference type="PROSITE" id="PS50304">
    <property type="entry name" value="TUDOR"/>
    <property type="match status" value="1"/>
</dbReference>
<dbReference type="AlphaFoldDB" id="A0A8S9XUU2"/>
<dbReference type="PANTHER" id="PTHR22948">
    <property type="entry name" value="TUDOR DOMAIN CONTAINING PROTEIN"/>
    <property type="match status" value="1"/>
</dbReference>
<keyword evidence="4" id="KW-1185">Reference proteome</keyword>
<feature type="compositionally biased region" description="Basic and acidic residues" evidence="1">
    <location>
        <begin position="165"/>
        <end position="183"/>
    </location>
</feature>
<evidence type="ECO:0000313" key="3">
    <source>
        <dbReference type="EMBL" id="KAF6212008.1"/>
    </source>
</evidence>
<dbReference type="InterPro" id="IPR050621">
    <property type="entry name" value="Tudor_domain_containing"/>
</dbReference>
<dbReference type="Proteomes" id="UP000466442">
    <property type="component" value="Unassembled WGS sequence"/>
</dbReference>
<comment type="caution">
    <text evidence="3">The sequence shown here is derived from an EMBL/GenBank/DDBJ whole genome shotgun (WGS) entry which is preliminary data.</text>
</comment>
<feature type="domain" description="Tudor" evidence="2">
    <location>
        <begin position="384"/>
        <end position="442"/>
    </location>
</feature>
<dbReference type="Pfam" id="PF00567">
    <property type="entry name" value="TUDOR"/>
    <property type="match status" value="1"/>
</dbReference>
<evidence type="ECO:0000256" key="1">
    <source>
        <dbReference type="SAM" id="MobiDB-lite"/>
    </source>
</evidence>